<evidence type="ECO:0000313" key="4">
    <source>
        <dbReference type="EMBL" id="QJA74730.1"/>
    </source>
</evidence>
<dbReference type="EMBL" id="MT141531">
    <property type="protein sequence ID" value="QJA65081.1"/>
    <property type="molecule type" value="Genomic_DNA"/>
</dbReference>
<organism evidence="2">
    <name type="scientific">viral metagenome</name>
    <dbReference type="NCBI Taxonomy" id="1070528"/>
    <lineage>
        <taxon>unclassified sequences</taxon>
        <taxon>metagenomes</taxon>
        <taxon>organismal metagenomes</taxon>
    </lineage>
</organism>
<reference evidence="2" key="1">
    <citation type="submission" date="2020-03" db="EMBL/GenBank/DDBJ databases">
        <title>The deep terrestrial virosphere.</title>
        <authorList>
            <person name="Holmfeldt K."/>
            <person name="Nilsson E."/>
            <person name="Simone D."/>
            <person name="Lopez-Fernandez M."/>
            <person name="Wu X."/>
            <person name="de Brujin I."/>
            <person name="Lundin D."/>
            <person name="Andersson A."/>
            <person name="Bertilsson S."/>
            <person name="Dopson M."/>
        </authorList>
    </citation>
    <scope>NUCLEOTIDE SEQUENCE</scope>
    <source>
        <strain evidence="4">MM415A01944</strain>
        <strain evidence="3">MM415B00439</strain>
        <strain evidence="2">TM448A00343</strain>
        <strain evidence="1">TM448B00310</strain>
    </source>
</reference>
<protein>
    <submittedName>
        <fullName evidence="2">Uncharacterized protein</fullName>
    </submittedName>
</protein>
<evidence type="ECO:0000313" key="1">
    <source>
        <dbReference type="EMBL" id="QJA43584.1"/>
    </source>
</evidence>
<name>A0A6H1ZFH8_9ZZZZ</name>
<gene>
    <name evidence="4" type="ORF">MM415A01944_0009</name>
    <name evidence="3" type="ORF">MM415B00439_0037</name>
    <name evidence="2" type="ORF">TM448A00343_0040</name>
    <name evidence="1" type="ORF">TM448B00310_0021</name>
</gene>
<accession>A0A6H1ZFH8</accession>
<proteinExistence type="predicted"/>
<dbReference type="EMBL" id="MT144609">
    <property type="protein sequence ID" value="QJA43584.1"/>
    <property type="molecule type" value="Genomic_DNA"/>
</dbReference>
<sequence>MGMDSRCTGCRWNVPKKFGGEGLQCNGWTMRDHNRCPEWVINWYTNYQFKGNGQPMLMDNVVEANRL</sequence>
<dbReference type="EMBL" id="MT142117">
    <property type="protein sequence ID" value="QJA74730.1"/>
    <property type="molecule type" value="Genomic_DNA"/>
</dbReference>
<evidence type="ECO:0000313" key="3">
    <source>
        <dbReference type="EMBL" id="QJA65081.1"/>
    </source>
</evidence>
<dbReference type="AlphaFoldDB" id="A0A6H1ZFH8"/>
<evidence type="ECO:0000313" key="2">
    <source>
        <dbReference type="EMBL" id="QJA46288.1"/>
    </source>
</evidence>
<dbReference type="EMBL" id="MT144006">
    <property type="protein sequence ID" value="QJA46288.1"/>
    <property type="molecule type" value="Genomic_DNA"/>
</dbReference>